<sequence length="564" mass="63293">MLLLTFLHPVLDSSKIGSSEQYGPPFLPGDVIWDNGAACGRIYLLKCISGIEPGVCVSDEVIQVTIVDYSITSVSRPPNEGSTMVLSAIAFGLIANSTADSTSIEFKDHIHVLGDGAQMLGFPCLNGKDPVIRPAADIVPVLRPTESVLRGWVTRPTVNIVSVLRPTENVLCDWVNCEVTHPDTNIAFVLRPTKDVLPWLDMEAMSTLTDESLIRKLNVRAQRLNIIQRMFCSGDAKHKWLRRAMEQERRCQVLVVTSLVAYPKDYLLSCLTNKKQLLSIFQKANWTCKLKLKAEFESLTPKIKDTKVELKIDTWSVSFSAEVGVFNLSVKAKFPYIRSPVQVPHVLVLQAHQRLLKICHANETPKFGVTTTFARCQTTRQGLNVFIASVSNRPHCEALKTVPEPSQQSMGLDRSVFVYNPDYLREQFTGLVIQRGLPFNHFDHEKTTRVFQKIMQPKYNHVSGSTLKQLLIESISTDLEFLDDVHATKTKQWFNDSLRKQHTSTLENALDFEDEVLDAEVQENEATPLSDKEIALDATSQGTMESDSGGEESDFDYNLTNYDD</sequence>
<dbReference type="SUPFAM" id="SSF50685">
    <property type="entry name" value="Barwin-like endoglucanases"/>
    <property type="match status" value="1"/>
</dbReference>
<reference evidence="2" key="1">
    <citation type="journal article" date="2019" name="Sci. Rep.">
        <title>Draft genome of Tanacetum cinerariifolium, the natural source of mosquito coil.</title>
        <authorList>
            <person name="Yamashiro T."/>
            <person name="Shiraishi A."/>
            <person name="Satake H."/>
            <person name="Nakayama K."/>
        </authorList>
    </citation>
    <scope>NUCLEOTIDE SEQUENCE</scope>
</reference>
<dbReference type="PANTHER" id="PTHR47480:SF1">
    <property type="entry name" value="EG45-LIKE DOMAIN CONTAINING PROTEIN 1"/>
    <property type="match status" value="1"/>
</dbReference>
<gene>
    <name evidence="2" type="ORF">Tci_039192</name>
</gene>
<feature type="region of interest" description="Disordered" evidence="1">
    <location>
        <begin position="523"/>
        <end position="564"/>
    </location>
</feature>
<accession>A0A6L2M3R2</accession>
<evidence type="ECO:0000256" key="1">
    <source>
        <dbReference type="SAM" id="MobiDB-lite"/>
    </source>
</evidence>
<dbReference type="PANTHER" id="PTHR47480">
    <property type="entry name" value="EG45-LIKE DOMAIN CONTAINING PROTEIN"/>
    <property type="match status" value="1"/>
</dbReference>
<proteinExistence type="predicted"/>
<organism evidence="2">
    <name type="scientific">Tanacetum cinerariifolium</name>
    <name type="common">Dalmatian daisy</name>
    <name type="synonym">Chrysanthemum cinerariifolium</name>
    <dbReference type="NCBI Taxonomy" id="118510"/>
    <lineage>
        <taxon>Eukaryota</taxon>
        <taxon>Viridiplantae</taxon>
        <taxon>Streptophyta</taxon>
        <taxon>Embryophyta</taxon>
        <taxon>Tracheophyta</taxon>
        <taxon>Spermatophyta</taxon>
        <taxon>Magnoliopsida</taxon>
        <taxon>eudicotyledons</taxon>
        <taxon>Gunneridae</taxon>
        <taxon>Pentapetalae</taxon>
        <taxon>asterids</taxon>
        <taxon>campanulids</taxon>
        <taxon>Asterales</taxon>
        <taxon>Asteraceae</taxon>
        <taxon>Asteroideae</taxon>
        <taxon>Anthemideae</taxon>
        <taxon>Anthemidinae</taxon>
        <taxon>Tanacetum</taxon>
    </lineage>
</organism>
<dbReference type="InterPro" id="IPR036908">
    <property type="entry name" value="RlpA-like_sf"/>
</dbReference>
<evidence type="ECO:0000313" key="2">
    <source>
        <dbReference type="EMBL" id="GEU67214.1"/>
    </source>
</evidence>
<name>A0A6L2M3R2_TANCI</name>
<protein>
    <submittedName>
        <fullName evidence="2">Uncharacterized protein</fullName>
    </submittedName>
</protein>
<dbReference type="Gene3D" id="2.40.40.10">
    <property type="entry name" value="RlpA-like domain"/>
    <property type="match status" value="1"/>
</dbReference>
<dbReference type="CDD" id="cd22269">
    <property type="entry name" value="DPBB_EG45-like"/>
    <property type="match status" value="1"/>
</dbReference>
<comment type="caution">
    <text evidence="2">The sequence shown here is derived from an EMBL/GenBank/DDBJ whole genome shotgun (WGS) entry which is preliminary data.</text>
</comment>
<dbReference type="EMBL" id="BKCJ010005523">
    <property type="protein sequence ID" value="GEU67214.1"/>
    <property type="molecule type" value="Genomic_DNA"/>
</dbReference>
<dbReference type="AlphaFoldDB" id="A0A6L2M3R2"/>